<evidence type="ECO:0000313" key="1">
    <source>
        <dbReference type="EMBL" id="PNR54580.1"/>
    </source>
</evidence>
<proteinExistence type="predicted"/>
<evidence type="ECO:0000313" key="3">
    <source>
        <dbReference type="Proteomes" id="UP000006727"/>
    </source>
</evidence>
<dbReference type="EnsemblPlants" id="Pp3c5_28438V3.1">
    <property type="protein sequence ID" value="Pp3c5_28438V3.1"/>
    <property type="gene ID" value="Pp3c5_28438"/>
</dbReference>
<evidence type="ECO:0000313" key="2">
    <source>
        <dbReference type="EnsemblPlants" id="Pp3c5_28438V3.1"/>
    </source>
</evidence>
<keyword evidence="3" id="KW-1185">Reference proteome</keyword>
<dbReference type="Gramene" id="Pp3c5_28438V3.1">
    <property type="protein sequence ID" value="Pp3c5_28438V3.1"/>
    <property type="gene ID" value="Pp3c5_28438"/>
</dbReference>
<dbReference type="Proteomes" id="UP000006727">
    <property type="component" value="Chromosome 5"/>
</dbReference>
<reference evidence="2" key="3">
    <citation type="submission" date="2020-12" db="UniProtKB">
        <authorList>
            <consortium name="EnsemblPlants"/>
        </authorList>
    </citation>
    <scope>IDENTIFICATION</scope>
</reference>
<accession>A0A2K1KLC5</accession>
<protein>
    <submittedName>
        <fullName evidence="1 2">Uncharacterized protein</fullName>
    </submittedName>
</protein>
<gene>
    <name evidence="1" type="ORF">PHYPA_008257</name>
</gene>
<organism evidence="1">
    <name type="scientific">Physcomitrium patens</name>
    <name type="common">Spreading-leaved earth moss</name>
    <name type="synonym">Physcomitrella patens</name>
    <dbReference type="NCBI Taxonomy" id="3218"/>
    <lineage>
        <taxon>Eukaryota</taxon>
        <taxon>Viridiplantae</taxon>
        <taxon>Streptophyta</taxon>
        <taxon>Embryophyta</taxon>
        <taxon>Bryophyta</taxon>
        <taxon>Bryophytina</taxon>
        <taxon>Bryopsida</taxon>
        <taxon>Funariidae</taxon>
        <taxon>Funariales</taxon>
        <taxon>Funariaceae</taxon>
        <taxon>Physcomitrium</taxon>
    </lineage>
</organism>
<dbReference type="AlphaFoldDB" id="A0A2K1KLC5"/>
<sequence length="56" mass="6660">MLFGTSFYPLSLPRMKIPLPSHDNPTSQETPWLYDSLKKNVLRRGLEVLLKCWRRE</sequence>
<dbReference type="InParanoid" id="A0A2K1KLC5"/>
<dbReference type="EMBL" id="ABEU02000005">
    <property type="protein sequence ID" value="PNR54580.1"/>
    <property type="molecule type" value="Genomic_DNA"/>
</dbReference>
<reference evidence="1 3" key="2">
    <citation type="journal article" date="2018" name="Plant J.">
        <title>The Physcomitrella patens chromosome-scale assembly reveals moss genome structure and evolution.</title>
        <authorList>
            <person name="Lang D."/>
            <person name="Ullrich K.K."/>
            <person name="Murat F."/>
            <person name="Fuchs J."/>
            <person name="Jenkins J."/>
            <person name="Haas F.B."/>
            <person name="Piednoel M."/>
            <person name="Gundlach H."/>
            <person name="Van Bel M."/>
            <person name="Meyberg R."/>
            <person name="Vives C."/>
            <person name="Morata J."/>
            <person name="Symeonidi A."/>
            <person name="Hiss M."/>
            <person name="Muchero W."/>
            <person name="Kamisugi Y."/>
            <person name="Saleh O."/>
            <person name="Blanc G."/>
            <person name="Decker E.L."/>
            <person name="van Gessel N."/>
            <person name="Grimwood J."/>
            <person name="Hayes R.D."/>
            <person name="Graham S.W."/>
            <person name="Gunter L.E."/>
            <person name="McDaniel S.F."/>
            <person name="Hoernstein S.N.W."/>
            <person name="Larsson A."/>
            <person name="Li F.W."/>
            <person name="Perroud P.F."/>
            <person name="Phillips J."/>
            <person name="Ranjan P."/>
            <person name="Rokshar D.S."/>
            <person name="Rothfels C.J."/>
            <person name="Schneider L."/>
            <person name="Shu S."/>
            <person name="Stevenson D.W."/>
            <person name="Thummler F."/>
            <person name="Tillich M."/>
            <person name="Villarreal Aguilar J.C."/>
            <person name="Widiez T."/>
            <person name="Wong G.K."/>
            <person name="Wymore A."/>
            <person name="Zhang Y."/>
            <person name="Zimmer A.D."/>
            <person name="Quatrano R.S."/>
            <person name="Mayer K.F.X."/>
            <person name="Goodstein D."/>
            <person name="Casacuberta J.M."/>
            <person name="Vandepoele K."/>
            <person name="Reski R."/>
            <person name="Cuming A.C."/>
            <person name="Tuskan G.A."/>
            <person name="Maumus F."/>
            <person name="Salse J."/>
            <person name="Schmutz J."/>
            <person name="Rensing S.A."/>
        </authorList>
    </citation>
    <scope>NUCLEOTIDE SEQUENCE [LARGE SCALE GENOMIC DNA]</scope>
    <source>
        <strain evidence="2 3">cv. Gransden 2004</strain>
    </source>
</reference>
<name>A0A2K1KLC5_PHYPA</name>
<reference evidence="1 3" key="1">
    <citation type="journal article" date="2008" name="Science">
        <title>The Physcomitrella genome reveals evolutionary insights into the conquest of land by plants.</title>
        <authorList>
            <person name="Rensing S."/>
            <person name="Lang D."/>
            <person name="Zimmer A."/>
            <person name="Terry A."/>
            <person name="Salamov A."/>
            <person name="Shapiro H."/>
            <person name="Nishiyama T."/>
            <person name="Perroud P.-F."/>
            <person name="Lindquist E."/>
            <person name="Kamisugi Y."/>
            <person name="Tanahashi T."/>
            <person name="Sakakibara K."/>
            <person name="Fujita T."/>
            <person name="Oishi K."/>
            <person name="Shin-I T."/>
            <person name="Kuroki Y."/>
            <person name="Toyoda A."/>
            <person name="Suzuki Y."/>
            <person name="Hashimoto A."/>
            <person name="Yamaguchi K."/>
            <person name="Sugano A."/>
            <person name="Kohara Y."/>
            <person name="Fujiyama A."/>
            <person name="Anterola A."/>
            <person name="Aoki S."/>
            <person name="Ashton N."/>
            <person name="Barbazuk W.B."/>
            <person name="Barker E."/>
            <person name="Bennetzen J."/>
            <person name="Bezanilla M."/>
            <person name="Blankenship R."/>
            <person name="Cho S.H."/>
            <person name="Dutcher S."/>
            <person name="Estelle M."/>
            <person name="Fawcett J.A."/>
            <person name="Gundlach H."/>
            <person name="Hanada K."/>
            <person name="Heyl A."/>
            <person name="Hicks K.A."/>
            <person name="Hugh J."/>
            <person name="Lohr M."/>
            <person name="Mayer K."/>
            <person name="Melkozernov A."/>
            <person name="Murata T."/>
            <person name="Nelson D."/>
            <person name="Pils B."/>
            <person name="Prigge M."/>
            <person name="Reiss B."/>
            <person name="Renner T."/>
            <person name="Rombauts S."/>
            <person name="Rushton P."/>
            <person name="Sanderfoot A."/>
            <person name="Schween G."/>
            <person name="Shiu S.-H."/>
            <person name="Stueber K."/>
            <person name="Theodoulou F.L."/>
            <person name="Tu H."/>
            <person name="Van de Peer Y."/>
            <person name="Verrier P.J."/>
            <person name="Waters E."/>
            <person name="Wood A."/>
            <person name="Yang L."/>
            <person name="Cove D."/>
            <person name="Cuming A."/>
            <person name="Hasebe M."/>
            <person name="Lucas S."/>
            <person name="Mishler D.B."/>
            <person name="Reski R."/>
            <person name="Grigoriev I."/>
            <person name="Quatrano R.S."/>
            <person name="Boore J.L."/>
        </authorList>
    </citation>
    <scope>NUCLEOTIDE SEQUENCE [LARGE SCALE GENOMIC DNA]</scope>
    <source>
        <strain evidence="2 3">cv. Gransden 2004</strain>
    </source>
</reference>